<evidence type="ECO:0000313" key="3">
    <source>
        <dbReference type="Proteomes" id="UP000053766"/>
    </source>
</evidence>
<proteinExistence type="predicted"/>
<dbReference type="AlphaFoldDB" id="A0A0D8XSF5"/>
<evidence type="ECO:0000256" key="1">
    <source>
        <dbReference type="SAM" id="MobiDB-lite"/>
    </source>
</evidence>
<feature type="region of interest" description="Disordered" evidence="1">
    <location>
        <begin position="64"/>
        <end position="130"/>
    </location>
</feature>
<accession>A0A0D8XSF5</accession>
<dbReference type="EMBL" id="KN716415">
    <property type="protein sequence ID" value="KJH45301.1"/>
    <property type="molecule type" value="Genomic_DNA"/>
</dbReference>
<name>A0A0D8XSF5_DICVI</name>
<reference evidence="3" key="2">
    <citation type="journal article" date="2016" name="Sci. Rep.">
        <title>Dictyocaulus viviparus genome, variome and transcriptome elucidate lungworm biology and support future intervention.</title>
        <authorList>
            <person name="McNulty S.N."/>
            <person name="Strube C."/>
            <person name="Rosa B.A."/>
            <person name="Martin J.C."/>
            <person name="Tyagi R."/>
            <person name="Choi Y.J."/>
            <person name="Wang Q."/>
            <person name="Hallsworth Pepin K."/>
            <person name="Zhang X."/>
            <person name="Ozersky P."/>
            <person name="Wilson R.K."/>
            <person name="Sternberg P.W."/>
            <person name="Gasser R.B."/>
            <person name="Mitreva M."/>
        </authorList>
    </citation>
    <scope>NUCLEOTIDE SEQUENCE [LARGE SCALE GENOMIC DNA]</scope>
    <source>
        <strain evidence="3">HannoverDv2000</strain>
    </source>
</reference>
<feature type="compositionally biased region" description="Polar residues" evidence="1">
    <location>
        <begin position="103"/>
        <end position="118"/>
    </location>
</feature>
<evidence type="ECO:0000313" key="2">
    <source>
        <dbReference type="EMBL" id="KJH45301.1"/>
    </source>
</evidence>
<reference evidence="2 3" key="1">
    <citation type="submission" date="2013-11" db="EMBL/GenBank/DDBJ databases">
        <title>Draft genome of the bovine lungworm Dictyocaulus viviparus.</title>
        <authorList>
            <person name="Mitreva M."/>
        </authorList>
    </citation>
    <scope>NUCLEOTIDE SEQUENCE [LARGE SCALE GENOMIC DNA]</scope>
    <source>
        <strain evidence="2 3">HannoverDv2000</strain>
    </source>
</reference>
<sequence>MLFATGLRKAIDQADPSMAAIMVTAEQTERLLTEKRRRQMIRRHTCSTLKPDVKDLGPVTFFTPSSANEEDKYEPLPPPAAPLSRSPADDWGAGFPLPAAVPTPQSIASATTNAQVAPSSFGGDDFDDEWTDDEDEVLVRCTSYSDFL</sequence>
<protein>
    <submittedName>
        <fullName evidence="2">Uncharacterized protein</fullName>
    </submittedName>
</protein>
<dbReference type="Proteomes" id="UP000053766">
    <property type="component" value="Unassembled WGS sequence"/>
</dbReference>
<organism evidence="2 3">
    <name type="scientific">Dictyocaulus viviparus</name>
    <name type="common">Bovine lungworm</name>
    <dbReference type="NCBI Taxonomy" id="29172"/>
    <lineage>
        <taxon>Eukaryota</taxon>
        <taxon>Metazoa</taxon>
        <taxon>Ecdysozoa</taxon>
        <taxon>Nematoda</taxon>
        <taxon>Chromadorea</taxon>
        <taxon>Rhabditida</taxon>
        <taxon>Rhabditina</taxon>
        <taxon>Rhabditomorpha</taxon>
        <taxon>Strongyloidea</taxon>
        <taxon>Metastrongylidae</taxon>
        <taxon>Dictyocaulus</taxon>
    </lineage>
</organism>
<keyword evidence="3" id="KW-1185">Reference proteome</keyword>
<dbReference type="STRING" id="29172.A0A0D8XSF5"/>
<gene>
    <name evidence="2" type="ORF">DICVIV_08647</name>
</gene>
<dbReference type="OrthoDB" id="5867421at2759"/>